<keyword evidence="2" id="KW-1185">Reference proteome</keyword>
<dbReference type="EMBL" id="CAUYUJ010022614">
    <property type="protein sequence ID" value="CAK0911604.1"/>
    <property type="molecule type" value="Genomic_DNA"/>
</dbReference>
<organism evidence="1 2">
    <name type="scientific">Prorocentrum cordatum</name>
    <dbReference type="NCBI Taxonomy" id="2364126"/>
    <lineage>
        <taxon>Eukaryota</taxon>
        <taxon>Sar</taxon>
        <taxon>Alveolata</taxon>
        <taxon>Dinophyceae</taxon>
        <taxon>Prorocentrales</taxon>
        <taxon>Prorocentraceae</taxon>
        <taxon>Prorocentrum</taxon>
    </lineage>
</organism>
<comment type="caution">
    <text evidence="1">The sequence shown here is derived from an EMBL/GenBank/DDBJ whole genome shotgun (WGS) entry which is preliminary data.</text>
</comment>
<accession>A0ABN9YH85</accession>
<protein>
    <submittedName>
        <fullName evidence="1">Uncharacterized protein</fullName>
    </submittedName>
</protein>
<dbReference type="Proteomes" id="UP001189429">
    <property type="component" value="Unassembled WGS sequence"/>
</dbReference>
<reference evidence="1" key="1">
    <citation type="submission" date="2023-10" db="EMBL/GenBank/DDBJ databases">
        <authorList>
            <person name="Chen Y."/>
            <person name="Shah S."/>
            <person name="Dougan E. K."/>
            <person name="Thang M."/>
            <person name="Chan C."/>
        </authorList>
    </citation>
    <scope>NUCLEOTIDE SEQUENCE [LARGE SCALE GENOMIC DNA]</scope>
</reference>
<evidence type="ECO:0000313" key="2">
    <source>
        <dbReference type="Proteomes" id="UP001189429"/>
    </source>
</evidence>
<gene>
    <name evidence="1" type="ORF">PCOR1329_LOCUS85442</name>
</gene>
<name>A0ABN9YH85_9DINO</name>
<sequence length="181" mass="20528">MAAAAKHRRNWKKWSEGTWHAVVAAVRLHLGVPADAPPPQASGIRMVDWHAIAERLGNGRSAYSIKSYYRMRVDPAYVVPERPAEVKKHKRGVLKKMAHVAMRQLGGQATCPEVIECCRSDPAVRQQFWEHLNHHVTKVRGTRKEIESWEATISTNAAKYFRATGLKKWRHAVWGNPPSLP</sequence>
<proteinExistence type="predicted"/>
<evidence type="ECO:0000313" key="1">
    <source>
        <dbReference type="EMBL" id="CAK0911604.1"/>
    </source>
</evidence>